<feature type="domain" description="Resolvase/invertase-type recombinase catalytic" evidence="1">
    <location>
        <begin position="40"/>
        <end position="114"/>
    </location>
</feature>
<reference evidence="3 4" key="1">
    <citation type="journal article" date="2015" name="Genome Announc.">
        <title>Expanding the biotechnology potential of lactobacilli through comparative genomics of 213 strains and associated genera.</title>
        <authorList>
            <person name="Sun Z."/>
            <person name="Harris H.M."/>
            <person name="McCann A."/>
            <person name="Guo C."/>
            <person name="Argimon S."/>
            <person name="Zhang W."/>
            <person name="Yang X."/>
            <person name="Jeffery I.B."/>
            <person name="Cooney J.C."/>
            <person name="Kagawa T.F."/>
            <person name="Liu W."/>
            <person name="Song Y."/>
            <person name="Salvetti E."/>
            <person name="Wrobel A."/>
            <person name="Rasinkangas P."/>
            <person name="Parkhill J."/>
            <person name="Rea M.C."/>
            <person name="O'Sullivan O."/>
            <person name="Ritari J."/>
            <person name="Douillard F.P."/>
            <person name="Paul Ross R."/>
            <person name="Yang R."/>
            <person name="Briner A.E."/>
            <person name="Felis G.E."/>
            <person name="de Vos W.M."/>
            <person name="Barrangou R."/>
            <person name="Klaenhammer T.R."/>
            <person name="Caufield P.W."/>
            <person name="Cui Y."/>
            <person name="Zhang H."/>
            <person name="O'Toole P.W."/>
        </authorList>
    </citation>
    <scope>NUCLEOTIDE SEQUENCE [LARGE SCALE GENOMIC DNA]</scope>
    <source>
        <strain evidence="3 4">DSM 20505</strain>
    </source>
</reference>
<accession>A0A0R1ZI25</accession>
<dbReference type="GO" id="GO:0000150">
    <property type="term" value="F:DNA strand exchange activity"/>
    <property type="evidence" value="ECO:0007669"/>
    <property type="project" value="InterPro"/>
</dbReference>
<dbReference type="Pfam" id="PF00239">
    <property type="entry name" value="Resolvase"/>
    <property type="match status" value="1"/>
</dbReference>
<dbReference type="AlphaFoldDB" id="A0A0R1ZI25"/>
<dbReference type="Gene3D" id="1.10.10.60">
    <property type="entry name" value="Homeodomain-like"/>
    <property type="match status" value="1"/>
</dbReference>
<dbReference type="STRING" id="1291052.FC18_GL000325"/>
<dbReference type="GO" id="GO:0003677">
    <property type="term" value="F:DNA binding"/>
    <property type="evidence" value="ECO:0007669"/>
    <property type="project" value="InterPro"/>
</dbReference>
<dbReference type="InterPro" id="IPR006119">
    <property type="entry name" value="Resolv_N"/>
</dbReference>
<feature type="domain" description="Resolvase HTH" evidence="2">
    <location>
        <begin position="163"/>
        <end position="212"/>
    </location>
</feature>
<evidence type="ECO:0000259" key="1">
    <source>
        <dbReference type="Pfam" id="PF00239"/>
    </source>
</evidence>
<dbReference type="SUPFAM" id="SSF53041">
    <property type="entry name" value="Resolvase-like"/>
    <property type="match status" value="1"/>
</dbReference>
<dbReference type="Gene3D" id="3.40.50.1390">
    <property type="entry name" value="Resolvase, N-terminal catalytic domain"/>
    <property type="match status" value="1"/>
</dbReference>
<dbReference type="Pfam" id="PF02796">
    <property type="entry name" value="HTH_7"/>
    <property type="match status" value="1"/>
</dbReference>
<proteinExistence type="predicted"/>
<sequence length="226" mass="24999">MPNFYDKGTHELLIVFQGKGRAIIIIGYSWSKSSQKYKDADLATLEKAGVRKVFTDATDLPTVQRPGFSDMLAYIHTGDEIVITSLTNLGTDNSELSAALDAICARNTSLNILNFPSFAAVHDASERWQLTCAIRDLADFAKHRNGAGTGLITVVEPTHGDRGRKREYAPDSPNPAKRAIYREVLEMLTARLPVTQIAKTVGINRKQIYRIKEYAQESGDLVSSVR</sequence>
<evidence type="ECO:0008006" key="5">
    <source>
        <dbReference type="Google" id="ProtNLM"/>
    </source>
</evidence>
<protein>
    <recommendedName>
        <fullName evidence="5">Resolvase/invertase-type recombinase catalytic domain-containing protein</fullName>
    </recommendedName>
</protein>
<comment type="caution">
    <text evidence="3">The sequence shown here is derived from an EMBL/GenBank/DDBJ whole genome shotgun (WGS) entry which is preliminary data.</text>
</comment>
<dbReference type="Proteomes" id="UP000051679">
    <property type="component" value="Unassembled WGS sequence"/>
</dbReference>
<name>A0A0R1ZI25_9LACO</name>
<dbReference type="PATRIC" id="fig|1291052.5.peg.336"/>
<dbReference type="EMBL" id="AYYO01000055">
    <property type="protein sequence ID" value="KRM54519.1"/>
    <property type="molecule type" value="Genomic_DNA"/>
</dbReference>
<keyword evidence="4" id="KW-1185">Reference proteome</keyword>
<gene>
    <name evidence="3" type="ORF">FC18_GL000325</name>
</gene>
<dbReference type="RefSeq" id="WP_082403846.1">
    <property type="nucleotide sequence ID" value="NZ_AYYO01000055.1"/>
</dbReference>
<evidence type="ECO:0000313" key="4">
    <source>
        <dbReference type="Proteomes" id="UP000051679"/>
    </source>
</evidence>
<organism evidence="3 4">
    <name type="scientific">Lacticaseibacillus sharpeae JCM 1186 = DSM 20505</name>
    <dbReference type="NCBI Taxonomy" id="1291052"/>
    <lineage>
        <taxon>Bacteria</taxon>
        <taxon>Bacillati</taxon>
        <taxon>Bacillota</taxon>
        <taxon>Bacilli</taxon>
        <taxon>Lactobacillales</taxon>
        <taxon>Lactobacillaceae</taxon>
        <taxon>Lacticaseibacillus</taxon>
    </lineage>
</organism>
<evidence type="ECO:0000259" key="2">
    <source>
        <dbReference type="Pfam" id="PF02796"/>
    </source>
</evidence>
<dbReference type="InterPro" id="IPR006120">
    <property type="entry name" value="Resolvase_HTH_dom"/>
</dbReference>
<evidence type="ECO:0000313" key="3">
    <source>
        <dbReference type="EMBL" id="KRM54519.1"/>
    </source>
</evidence>
<dbReference type="InterPro" id="IPR036162">
    <property type="entry name" value="Resolvase-like_N_sf"/>
</dbReference>